<evidence type="ECO:0000313" key="1">
    <source>
        <dbReference type="EMBL" id="CAB4026872.1"/>
    </source>
</evidence>
<organism evidence="1 2">
    <name type="scientific">Paramuricea clavata</name>
    <name type="common">Red gorgonian</name>
    <name type="synonym">Violescent sea-whip</name>
    <dbReference type="NCBI Taxonomy" id="317549"/>
    <lineage>
        <taxon>Eukaryota</taxon>
        <taxon>Metazoa</taxon>
        <taxon>Cnidaria</taxon>
        <taxon>Anthozoa</taxon>
        <taxon>Octocorallia</taxon>
        <taxon>Malacalcyonacea</taxon>
        <taxon>Plexauridae</taxon>
        <taxon>Paramuricea</taxon>
    </lineage>
</organism>
<keyword evidence="2" id="KW-1185">Reference proteome</keyword>
<dbReference type="Proteomes" id="UP001152795">
    <property type="component" value="Unassembled WGS sequence"/>
</dbReference>
<proteinExistence type="predicted"/>
<gene>
    <name evidence="1" type="ORF">PACLA_8A026562</name>
</gene>
<dbReference type="EMBL" id="CACRXK020014461">
    <property type="protein sequence ID" value="CAB4026872.1"/>
    <property type="molecule type" value="Genomic_DNA"/>
</dbReference>
<accession>A0A6S7KHP0</accession>
<name>A0A6S7KHP0_PARCT</name>
<protein>
    <submittedName>
        <fullName evidence="1">Uncharacterized protein</fullName>
    </submittedName>
</protein>
<dbReference type="AlphaFoldDB" id="A0A6S7KHP0"/>
<reference evidence="1" key="1">
    <citation type="submission" date="2020-04" db="EMBL/GenBank/DDBJ databases">
        <authorList>
            <person name="Alioto T."/>
            <person name="Alioto T."/>
            <person name="Gomez Garrido J."/>
        </authorList>
    </citation>
    <scope>NUCLEOTIDE SEQUENCE</scope>
    <source>
        <strain evidence="1">A484AB</strain>
    </source>
</reference>
<comment type="caution">
    <text evidence="1">The sequence shown here is derived from an EMBL/GenBank/DDBJ whole genome shotgun (WGS) entry which is preliminary data.</text>
</comment>
<sequence length="354" mass="42525">MENIELNDFGQRDDNYEWDNWEETNVDSYETRLEDLDRRYDEVWMTDFKRNNESDTSKKRKIETNSLLTTRSSVNLKAGYMKKLFTEDYKLNPNDGPDSKDLFSRLDVADKCWLTYDDVKVAYIDRSGNYKFSGDKTSVQGLKDFRTAFEKATEEHKKTIVSLVEEEVPNGENIDPISEDVRDEIHRENIDDDIEFSERVLKLHRDGKLTDQEARELVGITRPKEEPEERIKYLKIERERLKKNLQTESDPELKEILQDGLTIVEQNIDDARLQMYQKPESEEGIHRAREKVRDDVRTRFEKFCLPLPSPWRELSRRWLSPGKRRWLEPRRDWEKWEKRWRNSRKLPYRSSFPS</sequence>
<evidence type="ECO:0000313" key="2">
    <source>
        <dbReference type="Proteomes" id="UP001152795"/>
    </source>
</evidence>